<reference evidence="7 8" key="1">
    <citation type="submission" date="2020-08" db="EMBL/GenBank/DDBJ databases">
        <title>Genomic Encyclopedia of Type Strains, Phase IV (KMG-IV): sequencing the most valuable type-strain genomes for metagenomic binning, comparative biology and taxonomic classification.</title>
        <authorList>
            <person name="Goeker M."/>
        </authorList>
    </citation>
    <scope>NUCLEOTIDE SEQUENCE [LARGE SCALE GENOMIC DNA]</scope>
    <source>
        <strain evidence="7 8">DSM 11805</strain>
    </source>
</reference>
<dbReference type="GO" id="GO:0009982">
    <property type="term" value="F:pseudouridine synthase activity"/>
    <property type="evidence" value="ECO:0007669"/>
    <property type="project" value="InterPro"/>
</dbReference>
<proteinExistence type="inferred from homology"/>
<accession>A0A841RL40</accession>
<dbReference type="Proteomes" id="UP000572212">
    <property type="component" value="Unassembled WGS sequence"/>
</dbReference>
<dbReference type="InterPro" id="IPR006145">
    <property type="entry name" value="PsdUridine_synth_RsuA/RluA"/>
</dbReference>
<dbReference type="CDD" id="cd02869">
    <property type="entry name" value="PseudoU_synth_RluA_like"/>
    <property type="match status" value="1"/>
</dbReference>
<dbReference type="InterPro" id="IPR006225">
    <property type="entry name" value="PsdUridine_synth_RluC/D"/>
</dbReference>
<dbReference type="PANTHER" id="PTHR21600">
    <property type="entry name" value="MITOCHONDRIAL RNA PSEUDOURIDINE SYNTHASE"/>
    <property type="match status" value="1"/>
</dbReference>
<evidence type="ECO:0000313" key="7">
    <source>
        <dbReference type="EMBL" id="MBB6512587.1"/>
    </source>
</evidence>
<dbReference type="InterPro" id="IPR006224">
    <property type="entry name" value="PsdUridine_synth_RluA-like_CS"/>
</dbReference>
<sequence>MYKWFVDEEDDQTVLREYLLNKRHISRRALTSIKYSGGKILVNNEEENVRFTLSKGDLVEIIFPPEKRSSWMTPIEMPLSILYEDDHVLVIDKPAGLATIPSRHHPTHTLANGIIHYYNERGLPYTVHIVTRLDRDTSGLVLIAKQRYSHAILFKDQQTDGVKREYCAIIEGILHEKKGVIDAPIARDTDSILKRKVSDYGQQAITKYMVREESPHGSFVDIELETGRTHQIRVHFKSIGHPLFGDSLYDGNMNYINRQALHCKSLTFFHPTTRKEMHFEADLPEDMHILWNNLR</sequence>
<keyword evidence="3 5" id="KW-0413">Isomerase</keyword>
<name>A0A841RL40_9BACI</name>
<dbReference type="GO" id="GO:0140098">
    <property type="term" value="F:catalytic activity, acting on RNA"/>
    <property type="evidence" value="ECO:0007669"/>
    <property type="project" value="UniProtKB-ARBA"/>
</dbReference>
<evidence type="ECO:0000256" key="4">
    <source>
        <dbReference type="PIRSR" id="PIRSR606225-1"/>
    </source>
</evidence>
<dbReference type="EC" id="5.4.99.-" evidence="5"/>
<keyword evidence="8" id="KW-1185">Reference proteome</keyword>
<evidence type="ECO:0000256" key="5">
    <source>
        <dbReference type="RuleBase" id="RU362028"/>
    </source>
</evidence>
<dbReference type="GO" id="GO:0003723">
    <property type="term" value="F:RNA binding"/>
    <property type="evidence" value="ECO:0007669"/>
    <property type="project" value="InterPro"/>
</dbReference>
<dbReference type="Gene3D" id="3.30.2350.10">
    <property type="entry name" value="Pseudouridine synthase"/>
    <property type="match status" value="1"/>
</dbReference>
<dbReference type="InterPro" id="IPR050188">
    <property type="entry name" value="RluA_PseudoU_synthase"/>
</dbReference>
<dbReference type="PROSITE" id="PS01129">
    <property type="entry name" value="PSI_RLU"/>
    <property type="match status" value="1"/>
</dbReference>
<dbReference type="NCBIfam" id="TIGR00005">
    <property type="entry name" value="rluA_subfam"/>
    <property type="match status" value="1"/>
</dbReference>
<evidence type="ECO:0000259" key="6">
    <source>
        <dbReference type="Pfam" id="PF00849"/>
    </source>
</evidence>
<dbReference type="AlphaFoldDB" id="A0A841RL40"/>
<evidence type="ECO:0000256" key="3">
    <source>
        <dbReference type="ARBA" id="ARBA00023235"/>
    </source>
</evidence>
<evidence type="ECO:0000313" key="8">
    <source>
        <dbReference type="Proteomes" id="UP000572212"/>
    </source>
</evidence>
<comment type="caution">
    <text evidence="7">The sequence shown here is derived from an EMBL/GenBank/DDBJ whole genome shotgun (WGS) entry which is preliminary data.</text>
</comment>
<evidence type="ECO:0000256" key="2">
    <source>
        <dbReference type="ARBA" id="ARBA00010876"/>
    </source>
</evidence>
<feature type="domain" description="Pseudouridine synthase RsuA/RluA-like" evidence="6">
    <location>
        <begin position="87"/>
        <end position="237"/>
    </location>
</feature>
<dbReference type="Pfam" id="PF00849">
    <property type="entry name" value="PseudoU_synth_2"/>
    <property type="match status" value="1"/>
</dbReference>
<dbReference type="EMBL" id="JACHON010000004">
    <property type="protein sequence ID" value="MBB6512587.1"/>
    <property type="molecule type" value="Genomic_DNA"/>
</dbReference>
<comment type="catalytic activity">
    <reaction evidence="1 5">
        <text>a uridine in RNA = a pseudouridine in RNA</text>
        <dbReference type="Rhea" id="RHEA:48348"/>
        <dbReference type="Rhea" id="RHEA-COMP:12068"/>
        <dbReference type="Rhea" id="RHEA-COMP:12069"/>
        <dbReference type="ChEBI" id="CHEBI:65314"/>
        <dbReference type="ChEBI" id="CHEBI:65315"/>
    </reaction>
</comment>
<dbReference type="InterPro" id="IPR020103">
    <property type="entry name" value="PsdUridine_synth_cat_dom_sf"/>
</dbReference>
<comment type="similarity">
    <text evidence="2 5">Belongs to the pseudouridine synthase RluA family.</text>
</comment>
<dbReference type="SUPFAM" id="SSF55120">
    <property type="entry name" value="Pseudouridine synthase"/>
    <property type="match status" value="1"/>
</dbReference>
<dbReference type="RefSeq" id="WP_184246089.1">
    <property type="nucleotide sequence ID" value="NZ_BAAACU010000028.1"/>
</dbReference>
<protein>
    <recommendedName>
        <fullName evidence="5">Pseudouridine synthase</fullName>
        <ecNumber evidence="5">5.4.99.-</ecNumber>
    </recommendedName>
</protein>
<dbReference type="PANTHER" id="PTHR21600:SF35">
    <property type="entry name" value="PSEUDOURIDINE SYNTHASE"/>
    <property type="match status" value="1"/>
</dbReference>
<feature type="active site" evidence="4">
    <location>
        <position position="134"/>
    </location>
</feature>
<gene>
    <name evidence="7" type="ORF">GGQ92_001373</name>
</gene>
<dbReference type="FunFam" id="3.30.2350.10:FF:000005">
    <property type="entry name" value="Pseudouridine synthase"/>
    <property type="match status" value="1"/>
</dbReference>
<dbReference type="GO" id="GO:0000455">
    <property type="term" value="P:enzyme-directed rRNA pseudouridine synthesis"/>
    <property type="evidence" value="ECO:0007669"/>
    <property type="project" value="TreeGrafter"/>
</dbReference>
<evidence type="ECO:0000256" key="1">
    <source>
        <dbReference type="ARBA" id="ARBA00000073"/>
    </source>
</evidence>
<comment type="function">
    <text evidence="5">Responsible for synthesis of pseudouridine from uracil.</text>
</comment>
<organism evidence="7 8">
    <name type="scientific">Gracilibacillus halotolerans</name>
    <dbReference type="NCBI Taxonomy" id="74386"/>
    <lineage>
        <taxon>Bacteria</taxon>
        <taxon>Bacillati</taxon>
        <taxon>Bacillota</taxon>
        <taxon>Bacilli</taxon>
        <taxon>Bacillales</taxon>
        <taxon>Bacillaceae</taxon>
        <taxon>Gracilibacillus</taxon>
    </lineage>
</organism>